<evidence type="ECO:0000256" key="10">
    <source>
        <dbReference type="ARBA" id="ARBA00054726"/>
    </source>
</evidence>
<dbReference type="EC" id="2.7.8.7" evidence="11"/>
<dbReference type="HAMAP" id="MF_00101">
    <property type="entry name" value="AcpS"/>
    <property type="match status" value="1"/>
</dbReference>
<evidence type="ECO:0000256" key="11">
    <source>
        <dbReference type="HAMAP-Rule" id="MF_00101"/>
    </source>
</evidence>
<feature type="binding site" evidence="11">
    <location>
        <position position="58"/>
    </location>
    <ligand>
        <name>Mg(2+)</name>
        <dbReference type="ChEBI" id="CHEBI:18420"/>
    </ligand>
</feature>
<keyword evidence="1 11" id="KW-0963">Cytoplasm</keyword>
<keyword evidence="3 11" id="KW-0808">Transferase</keyword>
<evidence type="ECO:0000256" key="9">
    <source>
        <dbReference type="ARBA" id="ARBA00050875"/>
    </source>
</evidence>
<dbReference type="GO" id="GO:0005737">
    <property type="term" value="C:cytoplasm"/>
    <property type="evidence" value="ECO:0007669"/>
    <property type="project" value="UniProtKB-SubCell"/>
</dbReference>
<dbReference type="FunFam" id="3.90.470.20:FF:000001">
    <property type="entry name" value="Holo-[acyl-carrier-protein] synthase"/>
    <property type="match status" value="1"/>
</dbReference>
<comment type="function">
    <text evidence="11">Transfers the 4'-phosphopantetheine moiety from coenzyme A to a Ser of acyl-carrier-protein.</text>
</comment>
<organism evidence="13 14">
    <name type="scientific">Buchnera aphidicola</name>
    <name type="common">Pentalonia nigronervosa</name>
    <dbReference type="NCBI Taxonomy" id="1309793"/>
    <lineage>
        <taxon>Bacteria</taxon>
        <taxon>Pseudomonadati</taxon>
        <taxon>Pseudomonadota</taxon>
        <taxon>Gammaproteobacteria</taxon>
        <taxon>Enterobacterales</taxon>
        <taxon>Erwiniaceae</taxon>
        <taxon>Buchnera</taxon>
    </lineage>
</organism>
<comment type="cofactor">
    <cofactor evidence="11">
        <name>Mg(2+)</name>
        <dbReference type="ChEBI" id="CHEBI:18420"/>
    </cofactor>
</comment>
<dbReference type="InterPro" id="IPR002582">
    <property type="entry name" value="ACPS"/>
</dbReference>
<dbReference type="EMBL" id="CP061275">
    <property type="protein sequence ID" value="QNS01956.1"/>
    <property type="molecule type" value="Genomic_DNA"/>
</dbReference>
<accession>A0A7H1AZQ1</accession>
<dbReference type="Pfam" id="PF01648">
    <property type="entry name" value="ACPS"/>
    <property type="match status" value="1"/>
</dbReference>
<evidence type="ECO:0000256" key="4">
    <source>
        <dbReference type="ARBA" id="ARBA00022723"/>
    </source>
</evidence>
<dbReference type="GO" id="GO:0006633">
    <property type="term" value="P:fatty acid biosynthetic process"/>
    <property type="evidence" value="ECO:0007669"/>
    <property type="project" value="UniProtKB-UniRule"/>
</dbReference>
<dbReference type="Proteomes" id="UP000516346">
    <property type="component" value="Chromosome"/>
</dbReference>
<evidence type="ECO:0000256" key="3">
    <source>
        <dbReference type="ARBA" id="ARBA00022679"/>
    </source>
</evidence>
<evidence type="ECO:0000256" key="8">
    <source>
        <dbReference type="ARBA" id="ARBA00023160"/>
    </source>
</evidence>
<evidence type="ECO:0000313" key="13">
    <source>
        <dbReference type="EMBL" id="QNS01956.1"/>
    </source>
</evidence>
<dbReference type="InterPro" id="IPR037143">
    <property type="entry name" value="4-PPantetheinyl_Trfase_dom_sf"/>
</dbReference>
<evidence type="ECO:0000259" key="12">
    <source>
        <dbReference type="Pfam" id="PF01648"/>
    </source>
</evidence>
<protein>
    <recommendedName>
        <fullName evidence="11">Holo-[acyl-carrier-protein] synthase</fullName>
        <shortName evidence="11">Holo-ACP synthase</shortName>
        <ecNumber evidence="11">2.7.8.7</ecNumber>
    </recommendedName>
    <alternativeName>
        <fullName evidence="11">4'-phosphopantetheinyl transferase AcpS</fullName>
    </alternativeName>
</protein>
<evidence type="ECO:0000256" key="5">
    <source>
        <dbReference type="ARBA" id="ARBA00022832"/>
    </source>
</evidence>
<keyword evidence="2 11" id="KW-0444">Lipid biosynthesis</keyword>
<reference evidence="13 14" key="1">
    <citation type="submission" date="2020-09" db="EMBL/GenBank/DDBJ databases">
        <title>Genome sequence of the banana aphid, Pentalonia nigronervosa Coquerel (Hemiptera: Aphididae) and its symbionts.</title>
        <authorList>
            <person name="Mathers T.C."/>
            <person name="Mugford S.T."/>
            <person name="Hogenhout S.A."/>
            <person name="Tripathi L."/>
        </authorList>
    </citation>
    <scope>NUCLEOTIDE SEQUENCE [LARGE SCALE GENOMIC DNA]</scope>
    <source>
        <strain evidence="13">Ba4</strain>
    </source>
</reference>
<keyword evidence="4 11" id="KW-0479">Metal-binding</keyword>
<evidence type="ECO:0000313" key="14">
    <source>
        <dbReference type="Proteomes" id="UP000516346"/>
    </source>
</evidence>
<dbReference type="AlphaFoldDB" id="A0A7H1AZQ1"/>
<feature type="binding site" evidence="11">
    <location>
        <position position="9"/>
    </location>
    <ligand>
        <name>Mg(2+)</name>
        <dbReference type="ChEBI" id="CHEBI:18420"/>
    </ligand>
</feature>
<keyword evidence="8 11" id="KW-0275">Fatty acid biosynthesis</keyword>
<name>A0A7H1AZQ1_9GAMM</name>
<feature type="domain" description="4'-phosphopantetheinyl transferase" evidence="12">
    <location>
        <begin position="5"/>
        <end position="122"/>
    </location>
</feature>
<evidence type="ECO:0000256" key="2">
    <source>
        <dbReference type="ARBA" id="ARBA00022516"/>
    </source>
</evidence>
<dbReference type="NCBIfam" id="TIGR00556">
    <property type="entry name" value="pantethn_trn"/>
    <property type="match status" value="1"/>
</dbReference>
<proteinExistence type="inferred from homology"/>
<comment type="function">
    <text evidence="10">Transfers the 4'-phosphopantetheine moiety from coenzyme A to the 'Ser-36' of acyl-carrier-protein.</text>
</comment>
<dbReference type="Gene3D" id="3.90.470.20">
    <property type="entry name" value="4'-phosphopantetheinyl transferase domain"/>
    <property type="match status" value="1"/>
</dbReference>
<keyword evidence="5 11" id="KW-0276">Fatty acid metabolism</keyword>
<keyword evidence="7 11" id="KW-0443">Lipid metabolism</keyword>
<dbReference type="NCBIfam" id="TIGR00516">
    <property type="entry name" value="acpS"/>
    <property type="match status" value="1"/>
</dbReference>
<evidence type="ECO:0000256" key="7">
    <source>
        <dbReference type="ARBA" id="ARBA00023098"/>
    </source>
</evidence>
<dbReference type="SUPFAM" id="SSF56214">
    <property type="entry name" value="4'-phosphopantetheinyl transferase"/>
    <property type="match status" value="1"/>
</dbReference>
<sequence length="126" mass="14479">MSIIGVGIDIIEITRIQRILFRFGYKFIKKILSKNEIKKYVITKHCIQFIAKKFVAKEAALKALGTGIQFGISFNQIETYHNHLGKPKLRFLKNALKQLEEIQCKSIHISISDQNKYACAIVILEN</sequence>
<keyword evidence="6 11" id="KW-0460">Magnesium</keyword>
<comment type="catalytic activity">
    <reaction evidence="9 11">
        <text>apo-[ACP] + CoA = holo-[ACP] + adenosine 3',5'-bisphosphate + H(+)</text>
        <dbReference type="Rhea" id="RHEA:12068"/>
        <dbReference type="Rhea" id="RHEA-COMP:9685"/>
        <dbReference type="Rhea" id="RHEA-COMP:9690"/>
        <dbReference type="ChEBI" id="CHEBI:15378"/>
        <dbReference type="ChEBI" id="CHEBI:29999"/>
        <dbReference type="ChEBI" id="CHEBI:57287"/>
        <dbReference type="ChEBI" id="CHEBI:58343"/>
        <dbReference type="ChEBI" id="CHEBI:64479"/>
        <dbReference type="EC" id="2.7.8.7"/>
    </reaction>
</comment>
<evidence type="ECO:0000256" key="1">
    <source>
        <dbReference type="ARBA" id="ARBA00022490"/>
    </source>
</evidence>
<comment type="similarity">
    <text evidence="11">Belongs to the P-Pant transferase superfamily. AcpS family.</text>
</comment>
<dbReference type="InterPro" id="IPR004568">
    <property type="entry name" value="Ppantetheine-prot_Trfase_dom"/>
</dbReference>
<dbReference type="GO" id="GO:0000287">
    <property type="term" value="F:magnesium ion binding"/>
    <property type="evidence" value="ECO:0007669"/>
    <property type="project" value="UniProtKB-UniRule"/>
</dbReference>
<evidence type="ECO:0000256" key="6">
    <source>
        <dbReference type="ARBA" id="ARBA00022842"/>
    </source>
</evidence>
<dbReference type="GO" id="GO:0008897">
    <property type="term" value="F:holo-[acyl-carrier-protein] synthase activity"/>
    <property type="evidence" value="ECO:0007669"/>
    <property type="project" value="UniProtKB-UniRule"/>
</dbReference>
<comment type="subcellular location">
    <subcellularLocation>
        <location evidence="11">Cytoplasm</location>
    </subcellularLocation>
</comment>
<dbReference type="InterPro" id="IPR008278">
    <property type="entry name" value="4-PPantetheinyl_Trfase_dom"/>
</dbReference>
<gene>
    <name evidence="11" type="primary">acpS</name>
    <name evidence="13" type="ORF">ICW73_00575</name>
</gene>